<dbReference type="InterPro" id="IPR045584">
    <property type="entry name" value="Pilin-like"/>
</dbReference>
<dbReference type="InterPro" id="IPR012902">
    <property type="entry name" value="N_methyl_site"/>
</dbReference>
<comment type="caution">
    <text evidence="6">The sequence shown here is derived from an EMBL/GenBank/DDBJ whole genome shotgun (WGS) entry which is preliminary data.</text>
</comment>
<dbReference type="Gene3D" id="3.30.700.10">
    <property type="entry name" value="Glycoprotein, Type 4 Pilin"/>
    <property type="match status" value="1"/>
</dbReference>
<keyword evidence="7" id="KW-1185">Reference proteome</keyword>
<evidence type="ECO:0000313" key="7">
    <source>
        <dbReference type="Proteomes" id="UP001597475"/>
    </source>
</evidence>
<proteinExistence type="predicted"/>
<accession>A0ABW5P005</accession>
<dbReference type="EMBL" id="JBHUMK010000012">
    <property type="protein sequence ID" value="MFD2608579.1"/>
    <property type="molecule type" value="Genomic_DNA"/>
</dbReference>
<dbReference type="RefSeq" id="WP_386843219.1">
    <property type="nucleotide sequence ID" value="NZ_JBHUMK010000012.1"/>
</dbReference>
<dbReference type="NCBIfam" id="TIGR02532">
    <property type="entry name" value="IV_pilin_GFxxxE"/>
    <property type="match status" value="1"/>
</dbReference>
<comment type="subcellular location">
    <subcellularLocation>
        <location evidence="1">Cell outer membrane</location>
        <topology evidence="1">Single-pass membrane protein</topology>
    </subcellularLocation>
    <subcellularLocation>
        <location evidence="2">Periplasm</location>
    </subcellularLocation>
</comment>
<keyword evidence="4" id="KW-0998">Cell outer membrane</keyword>
<organism evidence="6 7">
    <name type="scientific">Deinococcus taklimakanensis</name>
    <dbReference type="NCBI Taxonomy" id="536443"/>
    <lineage>
        <taxon>Bacteria</taxon>
        <taxon>Thermotogati</taxon>
        <taxon>Deinococcota</taxon>
        <taxon>Deinococci</taxon>
        <taxon>Deinococcales</taxon>
        <taxon>Deinococcaceae</taxon>
        <taxon>Deinococcus</taxon>
    </lineage>
</organism>
<gene>
    <name evidence="6" type="ORF">ACFSR9_03870</name>
</gene>
<dbReference type="SUPFAM" id="SSF54523">
    <property type="entry name" value="Pili subunits"/>
    <property type="match status" value="1"/>
</dbReference>
<dbReference type="Pfam" id="PF07963">
    <property type="entry name" value="N_methyl"/>
    <property type="match status" value="1"/>
</dbReference>
<name>A0ABW5P005_9DEIO</name>
<evidence type="ECO:0000256" key="5">
    <source>
        <dbReference type="SAM" id="Phobius"/>
    </source>
</evidence>
<evidence type="ECO:0000256" key="1">
    <source>
        <dbReference type="ARBA" id="ARBA00004203"/>
    </source>
</evidence>
<protein>
    <submittedName>
        <fullName evidence="6">Tfp pilus assembly protein FimT/FimU</fullName>
    </submittedName>
</protein>
<sequence length="157" mass="16453">MTYQKGFTLIEILIVLAIIGILAGIFGLSLIRSIRGAELREAASQVATDFRRARSQAQRGSADVTIEWTQTGADNTATTYTVNGVSRSLPSGVKLSCTSGCTGPGKKTVTYMAPYGELDAVGNVIALKSPATSLGLTDLEVRVVGVTGKVILMKAES</sequence>
<keyword evidence="5" id="KW-0472">Membrane</keyword>
<evidence type="ECO:0000256" key="4">
    <source>
        <dbReference type="ARBA" id="ARBA00023237"/>
    </source>
</evidence>
<feature type="transmembrane region" description="Helical" evidence="5">
    <location>
        <begin position="12"/>
        <end position="31"/>
    </location>
</feature>
<evidence type="ECO:0000256" key="2">
    <source>
        <dbReference type="ARBA" id="ARBA00004418"/>
    </source>
</evidence>
<evidence type="ECO:0000256" key="3">
    <source>
        <dbReference type="ARBA" id="ARBA00022764"/>
    </source>
</evidence>
<reference evidence="7" key="1">
    <citation type="journal article" date="2019" name="Int. J. Syst. Evol. Microbiol.">
        <title>The Global Catalogue of Microorganisms (GCM) 10K type strain sequencing project: providing services to taxonomists for standard genome sequencing and annotation.</title>
        <authorList>
            <consortium name="The Broad Institute Genomics Platform"/>
            <consortium name="The Broad Institute Genome Sequencing Center for Infectious Disease"/>
            <person name="Wu L."/>
            <person name="Ma J."/>
        </authorList>
    </citation>
    <scope>NUCLEOTIDE SEQUENCE [LARGE SCALE GENOMIC DNA]</scope>
    <source>
        <strain evidence="7">KCTC 33842</strain>
    </source>
</reference>
<keyword evidence="5" id="KW-1133">Transmembrane helix</keyword>
<keyword evidence="3" id="KW-0574">Periplasm</keyword>
<keyword evidence="5" id="KW-0812">Transmembrane</keyword>
<evidence type="ECO:0000313" key="6">
    <source>
        <dbReference type="EMBL" id="MFD2608579.1"/>
    </source>
</evidence>
<dbReference type="Proteomes" id="UP001597475">
    <property type="component" value="Unassembled WGS sequence"/>
</dbReference>